<protein>
    <submittedName>
        <fullName evidence="1">Uncharacterized protein</fullName>
    </submittedName>
</protein>
<sequence length="220" mass="25136">MSDSGLTTIDPKVLWRKIYDILNKQFERAKHEWHHEEAVYKNFEREPRRFENLQVGISTGSVDTLKEILTNVQAKFPRSLVTVGKDGKSPLQEWVDTLSLQNGKYTYDVRTWNPVETDDFVLAAVRALESLRGPSQETSTYASDIYDSLFTCGVSIEKLHGQKLSPDAVGVIKEMYNMVRGSGNDPDVELHSESAKKVWAIKHYDDFIKLKIKLDNKVSK</sequence>
<comment type="caution">
    <text evidence="1">The sequence shown here is derived from an EMBL/GenBank/DDBJ whole genome shotgun (WGS) entry which is preliminary data.</text>
</comment>
<gene>
    <name evidence="1" type="ORF">QBC32DRAFT_319919</name>
</gene>
<evidence type="ECO:0000313" key="1">
    <source>
        <dbReference type="EMBL" id="KAK3946592.1"/>
    </source>
</evidence>
<evidence type="ECO:0000313" key="2">
    <source>
        <dbReference type="Proteomes" id="UP001303222"/>
    </source>
</evidence>
<dbReference type="Proteomes" id="UP001303222">
    <property type="component" value="Unassembled WGS sequence"/>
</dbReference>
<proteinExistence type="predicted"/>
<name>A0AAN6SA18_9PEZI</name>
<organism evidence="1 2">
    <name type="scientific">Pseudoneurospora amorphoporcata</name>
    <dbReference type="NCBI Taxonomy" id="241081"/>
    <lineage>
        <taxon>Eukaryota</taxon>
        <taxon>Fungi</taxon>
        <taxon>Dikarya</taxon>
        <taxon>Ascomycota</taxon>
        <taxon>Pezizomycotina</taxon>
        <taxon>Sordariomycetes</taxon>
        <taxon>Sordariomycetidae</taxon>
        <taxon>Sordariales</taxon>
        <taxon>Sordariaceae</taxon>
        <taxon>Pseudoneurospora</taxon>
    </lineage>
</organism>
<keyword evidence="2" id="KW-1185">Reference proteome</keyword>
<dbReference type="AlphaFoldDB" id="A0AAN6SA18"/>
<reference evidence="1" key="1">
    <citation type="journal article" date="2023" name="Mol. Phylogenet. Evol.">
        <title>Genome-scale phylogeny and comparative genomics of the fungal order Sordariales.</title>
        <authorList>
            <person name="Hensen N."/>
            <person name="Bonometti L."/>
            <person name="Westerberg I."/>
            <person name="Brannstrom I.O."/>
            <person name="Guillou S."/>
            <person name="Cros-Aarteil S."/>
            <person name="Calhoun S."/>
            <person name="Haridas S."/>
            <person name="Kuo A."/>
            <person name="Mondo S."/>
            <person name="Pangilinan J."/>
            <person name="Riley R."/>
            <person name="LaButti K."/>
            <person name="Andreopoulos B."/>
            <person name="Lipzen A."/>
            <person name="Chen C."/>
            <person name="Yan M."/>
            <person name="Daum C."/>
            <person name="Ng V."/>
            <person name="Clum A."/>
            <person name="Steindorff A."/>
            <person name="Ohm R.A."/>
            <person name="Martin F."/>
            <person name="Silar P."/>
            <person name="Natvig D.O."/>
            <person name="Lalanne C."/>
            <person name="Gautier V."/>
            <person name="Ament-Velasquez S.L."/>
            <person name="Kruys A."/>
            <person name="Hutchinson M.I."/>
            <person name="Powell A.J."/>
            <person name="Barry K."/>
            <person name="Miller A.N."/>
            <person name="Grigoriev I.V."/>
            <person name="Debuchy R."/>
            <person name="Gladieux P."/>
            <person name="Hiltunen Thoren M."/>
            <person name="Johannesson H."/>
        </authorList>
    </citation>
    <scope>NUCLEOTIDE SEQUENCE</scope>
    <source>
        <strain evidence="1">CBS 626.80</strain>
    </source>
</reference>
<dbReference type="EMBL" id="MU859671">
    <property type="protein sequence ID" value="KAK3946592.1"/>
    <property type="molecule type" value="Genomic_DNA"/>
</dbReference>
<accession>A0AAN6SA18</accession>
<reference evidence="1" key="2">
    <citation type="submission" date="2023-06" db="EMBL/GenBank/DDBJ databases">
        <authorList>
            <consortium name="Lawrence Berkeley National Laboratory"/>
            <person name="Mondo S.J."/>
            <person name="Hensen N."/>
            <person name="Bonometti L."/>
            <person name="Westerberg I."/>
            <person name="Brannstrom I.O."/>
            <person name="Guillou S."/>
            <person name="Cros-Aarteil S."/>
            <person name="Calhoun S."/>
            <person name="Haridas S."/>
            <person name="Kuo A."/>
            <person name="Pangilinan J."/>
            <person name="Riley R."/>
            <person name="Labutti K."/>
            <person name="Andreopoulos B."/>
            <person name="Lipzen A."/>
            <person name="Chen C."/>
            <person name="Yanf M."/>
            <person name="Daum C."/>
            <person name="Ng V."/>
            <person name="Clum A."/>
            <person name="Steindorff A."/>
            <person name="Ohm R."/>
            <person name="Martin F."/>
            <person name="Silar P."/>
            <person name="Natvig D."/>
            <person name="Lalanne C."/>
            <person name="Gautier V."/>
            <person name="Ament-Velasquez S.L."/>
            <person name="Kruys A."/>
            <person name="Hutchinson M.I."/>
            <person name="Powell A.J."/>
            <person name="Barry K."/>
            <person name="Miller A.N."/>
            <person name="Grigoriev I.V."/>
            <person name="Debuchy R."/>
            <person name="Gladieux P."/>
            <person name="Thoren M.H."/>
            <person name="Johannesson H."/>
        </authorList>
    </citation>
    <scope>NUCLEOTIDE SEQUENCE</scope>
    <source>
        <strain evidence="1">CBS 626.80</strain>
    </source>
</reference>